<comment type="function">
    <text evidence="6">Part of a membrane-bound complex that couples electron transfer with translocation of ions across the membrane.</text>
</comment>
<keyword evidence="5 6" id="KW-0249">Electron transport</keyword>
<comment type="subunit">
    <text evidence="6">The complex is composed of six subunits: RnfA, RnfB, RnfC, RnfD, RnfE and RnfG.</text>
</comment>
<name>A0A1M6KS29_9CLOT</name>
<evidence type="ECO:0000313" key="8">
    <source>
        <dbReference type="EMBL" id="SHJ61765.1"/>
    </source>
</evidence>
<keyword evidence="1 6" id="KW-0813">Transport</keyword>
<keyword evidence="2 6" id="KW-0597">Phosphoprotein</keyword>
<dbReference type="NCBIfam" id="TIGR01947">
    <property type="entry name" value="rnfG"/>
    <property type="match status" value="1"/>
</dbReference>
<dbReference type="Pfam" id="PF04205">
    <property type="entry name" value="FMN_bind"/>
    <property type="match status" value="2"/>
</dbReference>
<dbReference type="OrthoDB" id="9794010at2"/>
<comment type="subcellular location">
    <subcellularLocation>
        <location evidence="6">Cell membrane</location>
        <topology evidence="6">Single-pass membrane protein</topology>
    </subcellularLocation>
</comment>
<feature type="domain" description="FMN-binding" evidence="7">
    <location>
        <begin position="88"/>
        <end position="178"/>
    </location>
</feature>
<dbReference type="Proteomes" id="UP000184080">
    <property type="component" value="Unassembled WGS sequence"/>
</dbReference>
<evidence type="ECO:0000256" key="3">
    <source>
        <dbReference type="ARBA" id="ARBA00022630"/>
    </source>
</evidence>
<evidence type="ECO:0000256" key="5">
    <source>
        <dbReference type="ARBA" id="ARBA00022982"/>
    </source>
</evidence>
<sequence>MKENIKLGLILLIITSIAGLTLGLANNATAESIAQNSKINKEDLKVILPGADTIKDSPKEPSGIVKQILEAYSGSELVGYVLKVTPKGFHGDIDMMVAINKEGKQTGIKVIAQSETPGVGSKIEQPIFQDKFKDKAIDKPLKVVKTSAAQPNEVEGISGATISSNAVATGANEAIKFYKTNIKGEAAEEDNKTINLKALKIDGDKLGEAEALKNDTVIAVNKVMKGDKVSGYVITAKGKGAYSDLTVATAIDIDKKVVTGIQVLDHNETPGIGDVVIEEDFTSRFSNKSAEDKVSVEAISGSTLSSKGVMEAVNKALEYFKSNLKG</sequence>
<dbReference type="RefSeq" id="WP_073009628.1">
    <property type="nucleotide sequence ID" value="NZ_FQZO01000006.1"/>
</dbReference>
<comment type="similarity">
    <text evidence="6">Belongs to the RnfG family.</text>
</comment>
<dbReference type="STRING" id="1121298.SAMN05444401_3476"/>
<keyword evidence="3 6" id="KW-0285">Flavoprotein</keyword>
<evidence type="ECO:0000256" key="6">
    <source>
        <dbReference type="HAMAP-Rule" id="MF_00479"/>
    </source>
</evidence>
<proteinExistence type="inferred from homology"/>
<dbReference type="PANTHER" id="PTHR36118">
    <property type="entry name" value="ION-TRANSLOCATING OXIDOREDUCTASE COMPLEX SUBUNIT G"/>
    <property type="match status" value="1"/>
</dbReference>
<evidence type="ECO:0000259" key="7">
    <source>
        <dbReference type="SMART" id="SM00900"/>
    </source>
</evidence>
<dbReference type="GO" id="GO:0005886">
    <property type="term" value="C:plasma membrane"/>
    <property type="evidence" value="ECO:0007669"/>
    <property type="project" value="UniProtKB-SubCell"/>
</dbReference>
<dbReference type="HAMAP" id="MF_00479">
    <property type="entry name" value="RsxG_RnfG"/>
    <property type="match status" value="1"/>
</dbReference>
<gene>
    <name evidence="6" type="primary">rnfG</name>
    <name evidence="8" type="ORF">SAMN05444401_3476</name>
</gene>
<feature type="modified residue" description="FMN phosphoryl threonine" evidence="6">
    <location>
        <position position="161"/>
    </location>
</feature>
<keyword evidence="6" id="KW-1133">Transmembrane helix</keyword>
<keyword evidence="6" id="KW-0472">Membrane</keyword>
<reference evidence="8 9" key="1">
    <citation type="submission" date="2016-11" db="EMBL/GenBank/DDBJ databases">
        <authorList>
            <person name="Jaros S."/>
            <person name="Januszkiewicz K."/>
            <person name="Wedrychowicz H."/>
        </authorList>
    </citation>
    <scope>NUCLEOTIDE SEQUENCE [LARGE SCALE GENOMIC DNA]</scope>
    <source>
        <strain evidence="8 9">DSM 21864</strain>
    </source>
</reference>
<organism evidence="8 9">
    <name type="scientific">Clostridium amylolyticum</name>
    <dbReference type="NCBI Taxonomy" id="1121298"/>
    <lineage>
        <taxon>Bacteria</taxon>
        <taxon>Bacillati</taxon>
        <taxon>Bacillota</taxon>
        <taxon>Clostridia</taxon>
        <taxon>Eubacteriales</taxon>
        <taxon>Clostridiaceae</taxon>
        <taxon>Clostridium</taxon>
    </lineage>
</organism>
<protein>
    <recommendedName>
        <fullName evidence="6">Ion-translocating oxidoreductase complex subunit G</fullName>
        <ecNumber evidence="6">7.-.-.-</ecNumber>
    </recommendedName>
    <alternativeName>
        <fullName evidence="6">Rnf electron transport complex subunit G</fullName>
    </alternativeName>
</protein>
<keyword evidence="9" id="KW-1185">Reference proteome</keyword>
<dbReference type="EMBL" id="FQZO01000006">
    <property type="protein sequence ID" value="SHJ61765.1"/>
    <property type="molecule type" value="Genomic_DNA"/>
</dbReference>
<comment type="cofactor">
    <cofactor evidence="6">
        <name>FMN</name>
        <dbReference type="ChEBI" id="CHEBI:58210"/>
    </cofactor>
</comment>
<dbReference type="GO" id="GO:0009055">
    <property type="term" value="F:electron transfer activity"/>
    <property type="evidence" value="ECO:0007669"/>
    <property type="project" value="InterPro"/>
</dbReference>
<keyword evidence="6" id="KW-0812">Transmembrane</keyword>
<dbReference type="GO" id="GO:0010181">
    <property type="term" value="F:FMN binding"/>
    <property type="evidence" value="ECO:0007669"/>
    <property type="project" value="InterPro"/>
</dbReference>
<dbReference type="PANTHER" id="PTHR36118:SF1">
    <property type="entry name" value="ION-TRANSLOCATING OXIDOREDUCTASE COMPLEX SUBUNIT G"/>
    <property type="match status" value="1"/>
</dbReference>
<dbReference type="AlphaFoldDB" id="A0A1M6KS29"/>
<evidence type="ECO:0000256" key="4">
    <source>
        <dbReference type="ARBA" id="ARBA00022643"/>
    </source>
</evidence>
<accession>A0A1M6KS29</accession>
<dbReference type="InterPro" id="IPR010209">
    <property type="entry name" value="Ion_transpt_RnfG/RsxG"/>
</dbReference>
<feature type="domain" description="FMN-binding" evidence="7">
    <location>
        <begin position="241"/>
        <end position="320"/>
    </location>
</feature>
<keyword evidence="4 6" id="KW-0288">FMN</keyword>
<evidence type="ECO:0000256" key="2">
    <source>
        <dbReference type="ARBA" id="ARBA00022553"/>
    </source>
</evidence>
<keyword evidence="6" id="KW-1278">Translocase</keyword>
<dbReference type="GO" id="GO:0022900">
    <property type="term" value="P:electron transport chain"/>
    <property type="evidence" value="ECO:0007669"/>
    <property type="project" value="UniProtKB-UniRule"/>
</dbReference>
<evidence type="ECO:0000256" key="1">
    <source>
        <dbReference type="ARBA" id="ARBA00022448"/>
    </source>
</evidence>
<dbReference type="InterPro" id="IPR007329">
    <property type="entry name" value="FMN-bd"/>
</dbReference>
<dbReference type="SMART" id="SM00900">
    <property type="entry name" value="FMN_bind"/>
    <property type="match status" value="2"/>
</dbReference>
<evidence type="ECO:0000313" key="9">
    <source>
        <dbReference type="Proteomes" id="UP000184080"/>
    </source>
</evidence>
<dbReference type="EC" id="7.-.-.-" evidence="6"/>
<keyword evidence="6" id="KW-1003">Cell membrane</keyword>